<dbReference type="AlphaFoldDB" id="A0A5B9FX60"/>
<dbReference type="SUPFAM" id="SSF160574">
    <property type="entry name" value="BT0923-like"/>
    <property type="match status" value="1"/>
</dbReference>
<evidence type="ECO:0000313" key="3">
    <source>
        <dbReference type="Proteomes" id="UP000321222"/>
    </source>
</evidence>
<evidence type="ECO:0008006" key="4">
    <source>
        <dbReference type="Google" id="ProtNLM"/>
    </source>
</evidence>
<keyword evidence="1" id="KW-0732">Signal</keyword>
<dbReference type="RefSeq" id="WP_147582857.1">
    <property type="nucleotide sequence ID" value="NZ_CP042831.1"/>
</dbReference>
<dbReference type="KEGG" id="fak:FUA48_06895"/>
<evidence type="ECO:0000313" key="2">
    <source>
        <dbReference type="EMBL" id="QEE49312.1"/>
    </source>
</evidence>
<gene>
    <name evidence="2" type="ORF">FUA48_06895</name>
</gene>
<organism evidence="2 3">
    <name type="scientific">Flavobacterium alkalisoli</name>
    <dbReference type="NCBI Taxonomy" id="2602769"/>
    <lineage>
        <taxon>Bacteria</taxon>
        <taxon>Pseudomonadati</taxon>
        <taxon>Bacteroidota</taxon>
        <taxon>Flavobacteriia</taxon>
        <taxon>Flavobacteriales</taxon>
        <taxon>Flavobacteriaceae</taxon>
        <taxon>Flavobacterium</taxon>
    </lineage>
</organism>
<feature type="signal peptide" evidence="1">
    <location>
        <begin position="1"/>
        <end position="20"/>
    </location>
</feature>
<proteinExistence type="predicted"/>
<dbReference type="Proteomes" id="UP000321222">
    <property type="component" value="Chromosome"/>
</dbReference>
<dbReference type="EMBL" id="CP042831">
    <property type="protein sequence ID" value="QEE49312.1"/>
    <property type="molecule type" value="Genomic_DNA"/>
</dbReference>
<name>A0A5B9FX60_9FLAO</name>
<keyword evidence="3" id="KW-1185">Reference proteome</keyword>
<evidence type="ECO:0000256" key="1">
    <source>
        <dbReference type="SAM" id="SignalP"/>
    </source>
</evidence>
<sequence>MKKKNLLLAILFSLTLSVGATTYESTVLPVIEGKQEKEYRKIDVSQVPADVLKSISAKYAGYSLTEAFVSEDAEYKVALLKEGNKVTAFYKATGEFIKEA</sequence>
<feature type="chain" id="PRO_5022888137" description="Beta-lactamase-inhibitor-like PepSY-like domain-containing protein" evidence="1">
    <location>
        <begin position="21"/>
        <end position="100"/>
    </location>
</feature>
<accession>A0A5B9FX60</accession>
<dbReference type="OrthoDB" id="1377133at2"/>
<reference evidence="2 3" key="1">
    <citation type="submission" date="2019-08" db="EMBL/GenBank/DDBJ databases">
        <title>Flavobacterium alkalisoli sp. nov., isolated from rhizosphere soil of Suaeda salsa.</title>
        <authorList>
            <person name="Sun J.-Q."/>
            <person name="Xu L."/>
        </authorList>
    </citation>
    <scope>NUCLEOTIDE SEQUENCE [LARGE SCALE GENOMIC DNA]</scope>
    <source>
        <strain evidence="2 3">XS-5</strain>
    </source>
</reference>
<protein>
    <recommendedName>
        <fullName evidence="4">Beta-lactamase-inhibitor-like PepSY-like domain-containing protein</fullName>
    </recommendedName>
</protein>